<dbReference type="AlphaFoldDB" id="G4YIE0"/>
<dbReference type="Proteomes" id="UP000002640">
    <property type="component" value="Unassembled WGS sequence"/>
</dbReference>
<accession>G4YIE0</accession>
<name>G4YIE0_PHYSP</name>
<keyword evidence="2" id="KW-1185">Reference proteome</keyword>
<evidence type="ECO:0008006" key="3">
    <source>
        <dbReference type="Google" id="ProtNLM"/>
    </source>
</evidence>
<evidence type="ECO:0000313" key="2">
    <source>
        <dbReference type="Proteomes" id="UP000002640"/>
    </source>
</evidence>
<protein>
    <recommendedName>
        <fullName evidence="3">Ubiquitin-like protease family profile domain-containing protein</fullName>
    </recommendedName>
</protein>
<dbReference type="RefSeq" id="XP_009515018.1">
    <property type="nucleotide sequence ID" value="XM_009516723.1"/>
</dbReference>
<gene>
    <name evidence="1" type="ORF">PHYSODRAFT_420481</name>
</gene>
<dbReference type="EMBL" id="JH159151">
    <property type="protein sequence ID" value="EGZ27743.1"/>
    <property type="molecule type" value="Genomic_DNA"/>
</dbReference>
<feature type="non-terminal residue" evidence="1">
    <location>
        <position position="1"/>
    </location>
</feature>
<organism evidence="1 2">
    <name type="scientific">Phytophthora sojae (strain P6497)</name>
    <name type="common">Soybean stem and root rot agent</name>
    <name type="synonym">Phytophthora megasperma f. sp. glycines</name>
    <dbReference type="NCBI Taxonomy" id="1094619"/>
    <lineage>
        <taxon>Eukaryota</taxon>
        <taxon>Sar</taxon>
        <taxon>Stramenopiles</taxon>
        <taxon>Oomycota</taxon>
        <taxon>Peronosporomycetes</taxon>
        <taxon>Peronosporales</taxon>
        <taxon>Peronosporaceae</taxon>
        <taxon>Phytophthora</taxon>
    </lineage>
</organism>
<feature type="non-terminal residue" evidence="1">
    <location>
        <position position="67"/>
    </location>
</feature>
<dbReference type="KEGG" id="psoj:PHYSODRAFT_420481"/>
<dbReference type="GeneID" id="20652113"/>
<reference evidence="1 2" key="1">
    <citation type="journal article" date="2006" name="Science">
        <title>Phytophthora genome sequences uncover evolutionary origins and mechanisms of pathogenesis.</title>
        <authorList>
            <person name="Tyler B.M."/>
            <person name="Tripathy S."/>
            <person name="Zhang X."/>
            <person name="Dehal P."/>
            <person name="Jiang R.H."/>
            <person name="Aerts A."/>
            <person name="Arredondo F.D."/>
            <person name="Baxter L."/>
            <person name="Bensasson D."/>
            <person name="Beynon J.L."/>
            <person name="Chapman J."/>
            <person name="Damasceno C.M."/>
            <person name="Dorrance A.E."/>
            <person name="Dou D."/>
            <person name="Dickerman A.W."/>
            <person name="Dubchak I.L."/>
            <person name="Garbelotto M."/>
            <person name="Gijzen M."/>
            <person name="Gordon S.G."/>
            <person name="Govers F."/>
            <person name="Grunwald N.J."/>
            <person name="Huang W."/>
            <person name="Ivors K.L."/>
            <person name="Jones R.W."/>
            <person name="Kamoun S."/>
            <person name="Krampis K."/>
            <person name="Lamour K.H."/>
            <person name="Lee M.K."/>
            <person name="McDonald W.H."/>
            <person name="Medina M."/>
            <person name="Meijer H.J."/>
            <person name="Nordberg E.K."/>
            <person name="Maclean D.J."/>
            <person name="Ospina-Giraldo M.D."/>
            <person name="Morris P.F."/>
            <person name="Phuntumart V."/>
            <person name="Putnam N.H."/>
            <person name="Rash S."/>
            <person name="Rose J.K."/>
            <person name="Sakihama Y."/>
            <person name="Salamov A.A."/>
            <person name="Savidor A."/>
            <person name="Scheuring C.F."/>
            <person name="Smith B.M."/>
            <person name="Sobral B.W."/>
            <person name="Terry A."/>
            <person name="Torto-Alalibo T.A."/>
            <person name="Win J."/>
            <person name="Xu Z."/>
            <person name="Zhang H."/>
            <person name="Grigoriev I.V."/>
            <person name="Rokhsar D.S."/>
            <person name="Boore J.L."/>
        </authorList>
    </citation>
    <scope>NUCLEOTIDE SEQUENCE [LARGE SCALE GENOMIC DNA]</scope>
    <source>
        <strain evidence="1 2">P6497</strain>
    </source>
</reference>
<proteinExistence type="predicted"/>
<dbReference type="InParanoid" id="G4YIE0"/>
<sequence length="67" mass="7632">FVFNTKPHQSFGVDCGLYLLHCMDVTLKHVAAAEPRFIEGKLCQWTSTYFNATKAATYRSQLYNKVA</sequence>
<dbReference type="Gene3D" id="1.10.418.20">
    <property type="match status" value="1"/>
</dbReference>
<evidence type="ECO:0000313" key="1">
    <source>
        <dbReference type="EMBL" id="EGZ27743.1"/>
    </source>
</evidence>